<evidence type="ECO:0000313" key="3">
    <source>
        <dbReference type="EnsemblMetazoa" id="PHUM397350-PA"/>
    </source>
</evidence>
<dbReference type="FunCoup" id="E0VRF2">
    <property type="interactions" value="13"/>
</dbReference>
<dbReference type="GO" id="GO:0016805">
    <property type="term" value="F:dipeptidase activity"/>
    <property type="evidence" value="ECO:0007669"/>
    <property type="project" value="InterPro"/>
</dbReference>
<dbReference type="EMBL" id="AAZO01004656">
    <property type="status" value="NOT_ANNOTATED_CDS"/>
    <property type="molecule type" value="Genomic_DNA"/>
</dbReference>
<dbReference type="InParanoid" id="E0VRF2"/>
<dbReference type="Proteomes" id="UP000009046">
    <property type="component" value="Unassembled WGS sequence"/>
</dbReference>
<dbReference type="OrthoDB" id="5175656at2759"/>
<dbReference type="CTD" id="8237815"/>
<dbReference type="InterPro" id="IPR005322">
    <property type="entry name" value="Peptidase_C69"/>
</dbReference>
<reference evidence="3" key="3">
    <citation type="submission" date="2021-02" db="UniProtKB">
        <authorList>
            <consortium name="EnsemblMetazoa"/>
        </authorList>
    </citation>
    <scope>IDENTIFICATION</scope>
    <source>
        <strain evidence="3">USDA</strain>
    </source>
</reference>
<dbReference type="GO" id="GO:0006508">
    <property type="term" value="P:proteolysis"/>
    <property type="evidence" value="ECO:0007669"/>
    <property type="project" value="InterPro"/>
</dbReference>
<proteinExistence type="inferred from homology"/>
<dbReference type="VEuPathDB" id="VectorBase:PHUM397350"/>
<evidence type="ECO:0000313" key="4">
    <source>
        <dbReference type="Proteomes" id="UP000009046"/>
    </source>
</evidence>
<dbReference type="KEGG" id="phu:Phum_PHUM397350"/>
<dbReference type="AlphaFoldDB" id="E0VRF2"/>
<keyword evidence="4" id="KW-1185">Reference proteome</keyword>
<reference evidence="2" key="1">
    <citation type="submission" date="2007-04" db="EMBL/GenBank/DDBJ databases">
        <title>Annotation of Pediculus humanus corporis strain USDA.</title>
        <authorList>
            <person name="Kirkness E."/>
            <person name="Hannick L."/>
            <person name="Hass B."/>
            <person name="Bruggner R."/>
            <person name="Lawson D."/>
            <person name="Bidwell S."/>
            <person name="Joardar V."/>
            <person name="Caler E."/>
            <person name="Walenz B."/>
            <person name="Inman J."/>
            <person name="Schobel S."/>
            <person name="Galinsky K."/>
            <person name="Amedeo P."/>
            <person name="Strausberg R."/>
        </authorList>
    </citation>
    <scope>NUCLEOTIDE SEQUENCE</scope>
    <source>
        <strain evidence="2">USDA</strain>
    </source>
</reference>
<dbReference type="Gene3D" id="3.60.60.10">
    <property type="entry name" value="Penicillin V Acylase, Chain A"/>
    <property type="match status" value="1"/>
</dbReference>
<reference evidence="2" key="2">
    <citation type="submission" date="2007-04" db="EMBL/GenBank/DDBJ databases">
        <title>The genome of the human body louse.</title>
        <authorList>
            <consortium name="The Human Body Louse Genome Consortium"/>
            <person name="Kirkness E."/>
            <person name="Walenz B."/>
            <person name="Hass B."/>
            <person name="Bruggner R."/>
            <person name="Strausberg R."/>
        </authorList>
    </citation>
    <scope>NUCLEOTIDE SEQUENCE</scope>
    <source>
        <strain evidence="2">USDA</strain>
    </source>
</reference>
<dbReference type="HOGENOM" id="CLU_046840_0_0_1"/>
<dbReference type="EnsemblMetazoa" id="PHUM397350-RA">
    <property type="protein sequence ID" value="PHUM397350-PA"/>
    <property type="gene ID" value="PHUM397350"/>
</dbReference>
<organism>
    <name type="scientific">Pediculus humanus subsp. corporis</name>
    <name type="common">Body louse</name>
    <dbReference type="NCBI Taxonomy" id="121224"/>
    <lineage>
        <taxon>Eukaryota</taxon>
        <taxon>Metazoa</taxon>
        <taxon>Ecdysozoa</taxon>
        <taxon>Arthropoda</taxon>
        <taxon>Hexapoda</taxon>
        <taxon>Insecta</taxon>
        <taxon>Pterygota</taxon>
        <taxon>Neoptera</taxon>
        <taxon>Paraneoptera</taxon>
        <taxon>Psocodea</taxon>
        <taxon>Troctomorpha</taxon>
        <taxon>Phthiraptera</taxon>
        <taxon>Anoplura</taxon>
        <taxon>Pediculidae</taxon>
        <taxon>Pediculus</taxon>
    </lineage>
</organism>
<dbReference type="GO" id="GO:0070004">
    <property type="term" value="F:cysteine-type exopeptidase activity"/>
    <property type="evidence" value="ECO:0007669"/>
    <property type="project" value="InterPro"/>
</dbReference>
<dbReference type="STRING" id="121224.E0VRF2"/>
<dbReference type="GeneID" id="8237815"/>
<dbReference type="RefSeq" id="XP_002428696.1">
    <property type="nucleotide sequence ID" value="XM_002428651.1"/>
</dbReference>
<gene>
    <name evidence="3" type="primary">8237815</name>
    <name evidence="2" type="ORF">Phum_PHUM397350</name>
</gene>
<evidence type="ECO:0000256" key="1">
    <source>
        <dbReference type="ARBA" id="ARBA00005705"/>
    </source>
</evidence>
<accession>E0VRF2</accession>
<dbReference type="OMA" id="CYYDVSD"/>
<dbReference type="eggNOG" id="ENOG502QPIA">
    <property type="taxonomic scope" value="Eukaryota"/>
</dbReference>
<dbReference type="PANTHER" id="PTHR12994:SF17">
    <property type="entry name" value="LD30995P"/>
    <property type="match status" value="1"/>
</dbReference>
<sequence length="391" mass="43835">MEQGFCNTFVVLPPLTGNGSVIFGKNSDRPEGEVQELVYEPSKQYVSGESLKCTYVEVKQVDKTYAVILSKPAWMWGCEMGANDQGVAIGNGLTLSKLTDTQSKTLLGTDLVRLALERSKTSEEAVDVITNLLEEYGQYGFSHESSPDLVYQYVFLIADANEAWVLETCGKNWVAQKISTGYRNISGCYSVETKFDKSSSNVISFAKEKGFWNGEGEFNFSTAYGNDDDKSCQKYLAGRELLKKLTENKNFKAKDMFDILRNKEGKICNDSQTTGSQVSVLSKKKPCCHWFTATPDTTVSVYKPFIFTPNVKVSSYSKSTDENDGRHVLHNLHGTATSNSNNKVTCLLQDMERNCLEEVEKFLDEYEEGQSLSEVDELLKDVIETEVKFYK</sequence>
<comment type="similarity">
    <text evidence="1">Belongs to the peptidase C69 family. Secernin subfamily.</text>
</comment>
<protein>
    <submittedName>
        <fullName evidence="2 3">Secernin-1, putative</fullName>
    </submittedName>
</protein>
<dbReference type="Pfam" id="PF03577">
    <property type="entry name" value="Peptidase_C69"/>
    <property type="match status" value="1"/>
</dbReference>
<evidence type="ECO:0000313" key="2">
    <source>
        <dbReference type="EMBL" id="EEB15958.1"/>
    </source>
</evidence>
<dbReference type="EMBL" id="DS235465">
    <property type="protein sequence ID" value="EEB15958.1"/>
    <property type="molecule type" value="Genomic_DNA"/>
</dbReference>
<name>E0VRF2_PEDHC</name>
<dbReference type="PANTHER" id="PTHR12994">
    <property type="entry name" value="SECERNIN"/>
    <property type="match status" value="1"/>
</dbReference>